<evidence type="ECO:0000256" key="2">
    <source>
        <dbReference type="ARBA" id="ARBA00022692"/>
    </source>
</evidence>
<proteinExistence type="predicted"/>
<dbReference type="Pfam" id="PF00324">
    <property type="entry name" value="AA_permease"/>
    <property type="match status" value="1"/>
</dbReference>
<feature type="transmembrane region" description="Helical" evidence="5">
    <location>
        <begin position="376"/>
        <end position="394"/>
    </location>
</feature>
<dbReference type="RefSeq" id="WP_167929059.1">
    <property type="nucleotide sequence ID" value="NZ_JAATVY010000047.1"/>
</dbReference>
<dbReference type="InterPro" id="IPR050367">
    <property type="entry name" value="APC_superfamily"/>
</dbReference>
<feature type="transmembrane region" description="Helical" evidence="5">
    <location>
        <begin position="344"/>
        <end position="364"/>
    </location>
</feature>
<evidence type="ECO:0000259" key="6">
    <source>
        <dbReference type="Pfam" id="PF00324"/>
    </source>
</evidence>
<gene>
    <name evidence="7" type="ORF">HC031_31240</name>
</gene>
<keyword evidence="2 5" id="KW-0812">Transmembrane</keyword>
<organism evidence="7 8">
    <name type="scientific">Planosporangium thailandense</name>
    <dbReference type="NCBI Taxonomy" id="765197"/>
    <lineage>
        <taxon>Bacteria</taxon>
        <taxon>Bacillati</taxon>
        <taxon>Actinomycetota</taxon>
        <taxon>Actinomycetes</taxon>
        <taxon>Micromonosporales</taxon>
        <taxon>Micromonosporaceae</taxon>
        <taxon>Planosporangium</taxon>
    </lineage>
</organism>
<sequence>MAGTTTVNRPATTAARGSIGLVSCVAFAVGTMVGAGVFVLSGLAVGRAGPAAMISFVLAGVLVLLSALSFAVVASLAPPGGSGYAYVSTALGRRFGFLTSWAFYLGGVIGVAFVLNAFGSYLHDFFWSAAPPLLLAIAAVVVVALLNLGPASAIGRAETALVAVKVAILLLLIVFAFVHIGRAHITPFAPHGAMSVVATSGLLFIAYLGFNVVTNMAGDVDRPQRTVPLAILISMGIVAVIYVGVVLALLTGQITSYDEASVGIAARHLIGAWGGVLIPIGALVSTLSAANANVLGSSEIMVRLAAQRQVPTVAGRLWHGHPVVSVLVGAVVSIVLLLTGGIQVIVALGNVAAIVAMVLVNAAAFRAQRDRDAGGIRLPLGPVLPALGLLAALVQLVFIGWWQTLIGLALVVAGLGLHALRGHHHPEQHRRISDQLARNAGPAGRALRRHVPTTGS</sequence>
<protein>
    <submittedName>
        <fullName evidence="7">Amino acid permease</fullName>
    </submittedName>
</protein>
<evidence type="ECO:0000256" key="3">
    <source>
        <dbReference type="ARBA" id="ARBA00022989"/>
    </source>
</evidence>
<name>A0ABX0Y9F4_9ACTN</name>
<feature type="transmembrane region" description="Helical" evidence="5">
    <location>
        <begin position="192"/>
        <end position="214"/>
    </location>
</feature>
<evidence type="ECO:0000256" key="1">
    <source>
        <dbReference type="ARBA" id="ARBA00004141"/>
    </source>
</evidence>
<reference evidence="7 8" key="1">
    <citation type="submission" date="2020-03" db="EMBL/GenBank/DDBJ databases">
        <title>WGS of the type strain of Planosporangium spp.</title>
        <authorList>
            <person name="Thawai C."/>
        </authorList>
    </citation>
    <scope>NUCLEOTIDE SEQUENCE [LARGE SCALE GENOMIC DNA]</scope>
    <source>
        <strain evidence="7 8">TBRC 5610</strain>
    </source>
</reference>
<dbReference type="PIRSF" id="PIRSF006060">
    <property type="entry name" value="AA_transporter"/>
    <property type="match status" value="1"/>
</dbReference>
<dbReference type="Gene3D" id="1.20.1740.10">
    <property type="entry name" value="Amino acid/polyamine transporter I"/>
    <property type="match status" value="1"/>
</dbReference>
<keyword evidence="8" id="KW-1185">Reference proteome</keyword>
<dbReference type="PANTHER" id="PTHR42770">
    <property type="entry name" value="AMINO ACID TRANSPORTER-RELATED"/>
    <property type="match status" value="1"/>
</dbReference>
<evidence type="ECO:0000256" key="5">
    <source>
        <dbReference type="SAM" id="Phobius"/>
    </source>
</evidence>
<dbReference type="PANTHER" id="PTHR42770:SF11">
    <property type="entry name" value="INNER MEMBRANE TRANSPORT PROTEIN YBAT"/>
    <property type="match status" value="1"/>
</dbReference>
<feature type="transmembrane region" description="Helical" evidence="5">
    <location>
        <begin position="317"/>
        <end position="338"/>
    </location>
</feature>
<feature type="transmembrane region" description="Helical" evidence="5">
    <location>
        <begin position="160"/>
        <end position="180"/>
    </location>
</feature>
<dbReference type="Proteomes" id="UP000722989">
    <property type="component" value="Unassembled WGS sequence"/>
</dbReference>
<keyword evidence="3 5" id="KW-1133">Transmembrane helix</keyword>
<feature type="domain" description="Amino acid permease/ SLC12A" evidence="6">
    <location>
        <begin position="26"/>
        <end position="406"/>
    </location>
</feature>
<feature type="transmembrane region" description="Helical" evidence="5">
    <location>
        <begin position="51"/>
        <end position="74"/>
    </location>
</feature>
<dbReference type="InterPro" id="IPR004841">
    <property type="entry name" value="AA-permease/SLC12A_dom"/>
</dbReference>
<feature type="transmembrane region" description="Helical" evidence="5">
    <location>
        <begin position="270"/>
        <end position="296"/>
    </location>
</feature>
<dbReference type="EMBL" id="JAATVY010000047">
    <property type="protein sequence ID" value="NJC74155.1"/>
    <property type="molecule type" value="Genomic_DNA"/>
</dbReference>
<feature type="transmembrane region" description="Helical" evidence="5">
    <location>
        <begin position="125"/>
        <end position="148"/>
    </location>
</feature>
<feature type="transmembrane region" description="Helical" evidence="5">
    <location>
        <begin position="226"/>
        <end position="250"/>
    </location>
</feature>
<evidence type="ECO:0000313" key="7">
    <source>
        <dbReference type="EMBL" id="NJC74155.1"/>
    </source>
</evidence>
<feature type="transmembrane region" description="Helical" evidence="5">
    <location>
        <begin position="400"/>
        <end position="420"/>
    </location>
</feature>
<feature type="transmembrane region" description="Helical" evidence="5">
    <location>
        <begin position="21"/>
        <end position="45"/>
    </location>
</feature>
<accession>A0ABX0Y9F4</accession>
<feature type="transmembrane region" description="Helical" evidence="5">
    <location>
        <begin position="95"/>
        <end position="119"/>
    </location>
</feature>
<comment type="subcellular location">
    <subcellularLocation>
        <location evidence="1">Membrane</location>
        <topology evidence="1">Multi-pass membrane protein</topology>
    </subcellularLocation>
</comment>
<evidence type="ECO:0000313" key="8">
    <source>
        <dbReference type="Proteomes" id="UP000722989"/>
    </source>
</evidence>
<evidence type="ECO:0000256" key="4">
    <source>
        <dbReference type="ARBA" id="ARBA00023136"/>
    </source>
</evidence>
<comment type="caution">
    <text evidence="7">The sequence shown here is derived from an EMBL/GenBank/DDBJ whole genome shotgun (WGS) entry which is preliminary data.</text>
</comment>
<keyword evidence="4 5" id="KW-0472">Membrane</keyword>